<protein>
    <recommendedName>
        <fullName evidence="11">Lipopolysaccharide heptosyltransferase 1</fullName>
        <ecNumber evidence="10">2.4.99.23</ecNumber>
    </recommendedName>
    <alternativeName>
        <fullName evidence="12">ADP-heptose:lipopolysaccharide heptosyltransferase I</fullName>
    </alternativeName>
</protein>
<comment type="caution">
    <text evidence="14">The sequence shown here is derived from an EMBL/GenBank/DDBJ whole genome shotgun (WGS) entry which is preliminary data.</text>
</comment>
<dbReference type="EC" id="2.4.99.23" evidence="10"/>
<dbReference type="Gene3D" id="3.40.50.2000">
    <property type="entry name" value="Glycogen Phosphorylase B"/>
    <property type="match status" value="2"/>
</dbReference>
<evidence type="ECO:0000256" key="2">
    <source>
        <dbReference type="ARBA" id="ARBA00004713"/>
    </source>
</evidence>
<evidence type="ECO:0000313" key="14">
    <source>
        <dbReference type="EMBL" id="MDN0074351.1"/>
    </source>
</evidence>
<keyword evidence="6" id="KW-0808">Transferase</keyword>
<comment type="catalytic activity">
    <reaction evidence="13">
        <text>an alpha-Kdo-(2-&gt;4)-alpha-Kdo-(2-&gt;6)-lipid A + ADP-L-glycero-beta-D-manno-heptose = an L-alpha-D-Hep-(1-&gt;5)-[alpha-Kdo-(2-&gt;4)]-alpha-Kdo-(2-&gt;6)-lipid A + ADP + H(+)</text>
        <dbReference type="Rhea" id="RHEA:74067"/>
        <dbReference type="ChEBI" id="CHEBI:15378"/>
        <dbReference type="ChEBI" id="CHEBI:61506"/>
        <dbReference type="ChEBI" id="CHEBI:176431"/>
        <dbReference type="ChEBI" id="CHEBI:193068"/>
        <dbReference type="ChEBI" id="CHEBI:456216"/>
        <dbReference type="EC" id="2.4.99.23"/>
    </reaction>
</comment>
<proteinExistence type="inferred from homology"/>
<dbReference type="EMBL" id="JAUEDK010000007">
    <property type="protein sequence ID" value="MDN0074351.1"/>
    <property type="molecule type" value="Genomic_DNA"/>
</dbReference>
<dbReference type="Proteomes" id="UP001168540">
    <property type="component" value="Unassembled WGS sequence"/>
</dbReference>
<dbReference type="NCBIfam" id="TIGR02193">
    <property type="entry name" value="heptsyl_trn_I"/>
    <property type="match status" value="1"/>
</dbReference>
<accession>A0ABT7XKP1</accession>
<keyword evidence="3" id="KW-1003">Cell membrane</keyword>
<dbReference type="InterPro" id="IPR011908">
    <property type="entry name" value="LipoPS_heptosylTferase-I"/>
</dbReference>
<dbReference type="InterPro" id="IPR002201">
    <property type="entry name" value="Glyco_trans_9"/>
</dbReference>
<keyword evidence="7" id="KW-0448">Lipopolysaccharide biosynthesis</keyword>
<gene>
    <name evidence="14" type="primary">waaC</name>
    <name evidence="14" type="ORF">QU481_05520</name>
</gene>
<dbReference type="SUPFAM" id="SSF53756">
    <property type="entry name" value="UDP-Glycosyltransferase/glycogen phosphorylase"/>
    <property type="match status" value="1"/>
</dbReference>
<dbReference type="PANTHER" id="PTHR30160:SF19">
    <property type="entry name" value="LIPOPOLYSACCHARIDE HEPTOSYLTRANSFERASE 1"/>
    <property type="match status" value="1"/>
</dbReference>
<organism evidence="14 15">
    <name type="scientific">Crenobacter oryzisoli</name>
    <dbReference type="NCBI Taxonomy" id="3056844"/>
    <lineage>
        <taxon>Bacteria</taxon>
        <taxon>Pseudomonadati</taxon>
        <taxon>Pseudomonadota</taxon>
        <taxon>Betaproteobacteria</taxon>
        <taxon>Neisseriales</taxon>
        <taxon>Neisseriaceae</taxon>
        <taxon>Crenobacter</taxon>
    </lineage>
</organism>
<sequence>MNVLIVRTSSMGDLIHTWPALTELKTHYPNLSLTWLVEDAFADIAALHPAVVRVIPFSWRRWRRAPFSPSTWREVRACKAALSSGGWDQVVDLQGLVKSAIPARWGRAPLAGYDRKSIREPLACLFYDKTYAASWQLPAVERCRRLLSQVFGYRADGAPRFGVPAPEKPTAAPADPYVVLLHATSRDSKLWPEPHWIALGKRLAEAHGWRAVLPWGNAKERARAERLAVALPGALVPERMSLRDAAGLLGHAEAVVGVDTGLLHLANALDVPLVGIYTDTDPASTGVIETVRSANLGGERQCPDVDTVYRTLMTMHGAPR</sequence>
<reference evidence="14" key="1">
    <citation type="submission" date="2023-06" db="EMBL/GenBank/DDBJ databases">
        <authorList>
            <person name="Zhang S."/>
        </authorList>
    </citation>
    <scope>NUCLEOTIDE SEQUENCE</scope>
    <source>
        <strain evidence="14">SG2303</strain>
    </source>
</reference>
<evidence type="ECO:0000313" key="15">
    <source>
        <dbReference type="Proteomes" id="UP001168540"/>
    </source>
</evidence>
<comment type="subcellular location">
    <subcellularLocation>
        <location evidence="1">Cell inner membrane</location>
        <topology evidence="1">Peripheral membrane protein</topology>
        <orientation evidence="1">Cytoplasmic side</orientation>
    </subcellularLocation>
</comment>
<dbReference type="Pfam" id="PF01075">
    <property type="entry name" value="Glyco_transf_9"/>
    <property type="match status" value="1"/>
</dbReference>
<dbReference type="PANTHER" id="PTHR30160">
    <property type="entry name" value="TETRAACYLDISACCHARIDE 4'-KINASE-RELATED"/>
    <property type="match status" value="1"/>
</dbReference>
<keyword evidence="4" id="KW-0997">Cell inner membrane</keyword>
<evidence type="ECO:0000256" key="1">
    <source>
        <dbReference type="ARBA" id="ARBA00004515"/>
    </source>
</evidence>
<evidence type="ECO:0000256" key="13">
    <source>
        <dbReference type="ARBA" id="ARBA00049201"/>
    </source>
</evidence>
<keyword evidence="5" id="KW-0328">Glycosyltransferase</keyword>
<dbReference type="InterPro" id="IPR051199">
    <property type="entry name" value="LPS_LOS_Heptosyltrfase"/>
</dbReference>
<keyword evidence="8" id="KW-0472">Membrane</keyword>
<evidence type="ECO:0000256" key="4">
    <source>
        <dbReference type="ARBA" id="ARBA00022519"/>
    </source>
</evidence>
<comment type="similarity">
    <text evidence="9">Belongs to the glycosyltransferase 9 family.</text>
</comment>
<evidence type="ECO:0000256" key="8">
    <source>
        <dbReference type="ARBA" id="ARBA00023136"/>
    </source>
</evidence>
<evidence type="ECO:0000256" key="6">
    <source>
        <dbReference type="ARBA" id="ARBA00022679"/>
    </source>
</evidence>
<evidence type="ECO:0000256" key="11">
    <source>
        <dbReference type="ARBA" id="ARBA00044190"/>
    </source>
</evidence>
<name>A0ABT7XKP1_9NEIS</name>
<evidence type="ECO:0000256" key="3">
    <source>
        <dbReference type="ARBA" id="ARBA00022475"/>
    </source>
</evidence>
<evidence type="ECO:0000256" key="5">
    <source>
        <dbReference type="ARBA" id="ARBA00022676"/>
    </source>
</evidence>
<keyword evidence="15" id="KW-1185">Reference proteome</keyword>
<evidence type="ECO:0000256" key="10">
    <source>
        <dbReference type="ARBA" id="ARBA00044041"/>
    </source>
</evidence>
<dbReference type="CDD" id="cd03789">
    <property type="entry name" value="GT9_LPS_heptosyltransferase"/>
    <property type="match status" value="1"/>
</dbReference>
<evidence type="ECO:0000256" key="7">
    <source>
        <dbReference type="ARBA" id="ARBA00022985"/>
    </source>
</evidence>
<evidence type="ECO:0000256" key="9">
    <source>
        <dbReference type="ARBA" id="ARBA00043995"/>
    </source>
</evidence>
<comment type="pathway">
    <text evidence="2">Bacterial outer membrane biogenesis; LPS core biosynthesis.</text>
</comment>
<evidence type="ECO:0000256" key="12">
    <source>
        <dbReference type="ARBA" id="ARBA00044330"/>
    </source>
</evidence>